<dbReference type="SUPFAM" id="SSF50814">
    <property type="entry name" value="Lipocalins"/>
    <property type="match status" value="1"/>
</dbReference>
<dbReference type="InterPro" id="IPR047202">
    <property type="entry name" value="Lipocalin_Blc-like_dom"/>
</dbReference>
<comment type="function">
    <text evidence="2">Involved in the storage or transport of lipids necessary for membrane maintenance under stressful conditions. Displays a binding preference for lysophospholipids.</text>
</comment>
<reference evidence="4 5" key="1">
    <citation type="submission" date="2015-03" db="EMBL/GenBank/DDBJ databases">
        <title>Genome sequence of Pseudoalteromonas aurantia.</title>
        <authorList>
            <person name="Xie B.-B."/>
            <person name="Rong J.-C."/>
            <person name="Qin Q.-L."/>
            <person name="Zhang Y.-Z."/>
        </authorList>
    </citation>
    <scope>NUCLEOTIDE SEQUENCE [LARGE SCALE GENOMIC DNA]</scope>
    <source>
        <strain evidence="4 5">208</strain>
    </source>
</reference>
<dbReference type="PROSITE" id="PS00213">
    <property type="entry name" value="LIPOCALIN"/>
    <property type="match status" value="1"/>
</dbReference>
<dbReference type="CDD" id="cd19438">
    <property type="entry name" value="lipocalin_Blc-like"/>
    <property type="match status" value="1"/>
</dbReference>
<dbReference type="Pfam" id="PF08212">
    <property type="entry name" value="Lipocalin_2"/>
    <property type="match status" value="1"/>
</dbReference>
<dbReference type="PRINTS" id="PR01171">
    <property type="entry name" value="BCTLIPOCALIN"/>
</dbReference>
<evidence type="ECO:0000256" key="2">
    <source>
        <dbReference type="PIRNR" id="PIRNR036893"/>
    </source>
</evidence>
<organism evidence="4 5">
    <name type="scientific">Pseudoalteromonas aurantia 208</name>
    <dbReference type="NCBI Taxonomy" id="1314867"/>
    <lineage>
        <taxon>Bacteria</taxon>
        <taxon>Pseudomonadati</taxon>
        <taxon>Pseudomonadota</taxon>
        <taxon>Gammaproteobacteria</taxon>
        <taxon>Alteromonadales</taxon>
        <taxon>Pseudoalteromonadaceae</taxon>
        <taxon>Pseudoalteromonas</taxon>
    </lineage>
</organism>
<evidence type="ECO:0000313" key="5">
    <source>
        <dbReference type="Proteomes" id="UP000615755"/>
    </source>
</evidence>
<keyword evidence="2" id="KW-0446">Lipid-binding</keyword>
<dbReference type="Proteomes" id="UP000615755">
    <property type="component" value="Unassembled WGS sequence"/>
</dbReference>
<keyword evidence="2" id="KW-0449">Lipoprotein</keyword>
<comment type="subunit">
    <text evidence="2">Homodimer.</text>
</comment>
<evidence type="ECO:0000313" key="4">
    <source>
        <dbReference type="EMBL" id="MBE0370237.1"/>
    </source>
</evidence>
<comment type="subcellular location">
    <subcellularLocation>
        <location evidence="2">Cell outer membrane</location>
    </subcellularLocation>
</comment>
<dbReference type="InterPro" id="IPR000566">
    <property type="entry name" value="Lipocln_cytosolic_FA-bd_dom"/>
</dbReference>
<dbReference type="PIRSF" id="PIRSF036893">
    <property type="entry name" value="Lipocalin_ApoD"/>
    <property type="match status" value="1"/>
</dbReference>
<name>A0ABR9EHC8_9GAMM</name>
<proteinExistence type="inferred from homology"/>
<comment type="caution">
    <text evidence="4">The sequence shown here is derived from an EMBL/GenBank/DDBJ whole genome shotgun (WGS) entry which is preliminary data.</text>
</comment>
<gene>
    <name evidence="4" type="ORF">PAUR_b0217</name>
</gene>
<dbReference type="InterPro" id="IPR022272">
    <property type="entry name" value="Lipocalin_CS"/>
</dbReference>
<protein>
    <recommendedName>
        <fullName evidence="2">Outer membrane lipoprotein Blc</fullName>
    </recommendedName>
</protein>
<accession>A0ABR9EHC8</accession>
<feature type="domain" description="Lipocalin/cytosolic fatty-acid binding" evidence="3">
    <location>
        <begin position="26"/>
        <end position="165"/>
    </location>
</feature>
<evidence type="ECO:0000259" key="3">
    <source>
        <dbReference type="Pfam" id="PF08212"/>
    </source>
</evidence>
<dbReference type="EMBL" id="AQGV01000015">
    <property type="protein sequence ID" value="MBE0370237.1"/>
    <property type="molecule type" value="Genomic_DNA"/>
</dbReference>
<sequence length="169" mass="19299">MLTFTLTCVLSACTGIPQGVKPVANLDIGKYQGKWYEIARLDHRFERGMSHVTANYKVLSDGTVQVINQGYIEEKSKWKQAIGTAKFAHNTSVGHLTVSFFGPFYGSYIIFELDHQQYQFAYVTSYNKKYLWLLARTPTVSTQRLEHFKTTAQAKGFDVQSLIYLNHTK</sequence>
<evidence type="ECO:0000256" key="1">
    <source>
        <dbReference type="ARBA" id="ARBA00006889"/>
    </source>
</evidence>
<dbReference type="InterPro" id="IPR022271">
    <property type="entry name" value="Lipocalin_ApoD"/>
</dbReference>
<keyword evidence="5" id="KW-1185">Reference proteome</keyword>
<comment type="similarity">
    <text evidence="1 2">Belongs to the calycin superfamily. Lipocalin family.</text>
</comment>
<keyword evidence="2" id="KW-0998">Cell outer membrane</keyword>
<dbReference type="InterPro" id="IPR002446">
    <property type="entry name" value="Lipocalin_bac"/>
</dbReference>
<dbReference type="PANTHER" id="PTHR10612:SF34">
    <property type="entry name" value="APOLIPOPROTEIN D"/>
    <property type="match status" value="1"/>
</dbReference>
<keyword evidence="2" id="KW-0472">Membrane</keyword>
<dbReference type="Gene3D" id="2.40.128.20">
    <property type="match status" value="1"/>
</dbReference>
<dbReference type="PANTHER" id="PTHR10612">
    <property type="entry name" value="APOLIPOPROTEIN D"/>
    <property type="match status" value="1"/>
</dbReference>
<dbReference type="InterPro" id="IPR012674">
    <property type="entry name" value="Calycin"/>
</dbReference>